<evidence type="ECO:0000256" key="1">
    <source>
        <dbReference type="SAM" id="SignalP"/>
    </source>
</evidence>
<dbReference type="Gene3D" id="3.30.457.10">
    <property type="entry name" value="Copper amine oxidase-like, N-terminal domain"/>
    <property type="match status" value="1"/>
</dbReference>
<dbReference type="Proteomes" id="UP001208017">
    <property type="component" value="Unassembled WGS sequence"/>
</dbReference>
<comment type="caution">
    <text evidence="3">The sequence shown here is derived from an EMBL/GenBank/DDBJ whole genome shotgun (WGS) entry which is preliminary data.</text>
</comment>
<sequence length="368" mass="42090">MKKGLSLLVAAGLTLGAFPAVMEAAPPLVNVHLNGKKVQFPDAHPFVADSGRTLVPVRFVSESLGANVTWIGETQTVAIQQGGKEIRLRIGDSKATVDGAETTLDAPVLLKSNRTFVPLRFVSENFNAKVEWDGATQTVVIKTADQKDDPSVKLDPYGRKIRTTNLPSNAADYPYILEDVPNEMYEMKYLSEFPERAKNTSTLYRTIPEFNKENVDIWMERVRKHFALYLNADYRTINQNWGDELYSYRIQAIYEQPQIEKYVSWVKTNEIQIEGYLDPEPSMIYSSGWGYFVRSKYKIRVLNYKQNSNLLYDEFYDIVAPKFEKGVWYEGYTDIEIGTNVGGPYWGDTLAVINNVSMFDNYWNRRVE</sequence>
<name>A0ABT3WXM6_9BACL</name>
<gene>
    <name evidence="3" type="ORF">OS242_05600</name>
</gene>
<dbReference type="InterPro" id="IPR012854">
    <property type="entry name" value="Cu_amine_oxidase-like_N"/>
</dbReference>
<evidence type="ECO:0000313" key="4">
    <source>
        <dbReference type="Proteomes" id="UP001208017"/>
    </source>
</evidence>
<organism evidence="3 4">
    <name type="scientific">Tumebacillus lacus</name>
    <dbReference type="NCBI Taxonomy" id="2995335"/>
    <lineage>
        <taxon>Bacteria</taxon>
        <taxon>Bacillati</taxon>
        <taxon>Bacillota</taxon>
        <taxon>Bacilli</taxon>
        <taxon>Bacillales</taxon>
        <taxon>Alicyclobacillaceae</taxon>
        <taxon>Tumebacillus</taxon>
    </lineage>
</organism>
<protein>
    <submittedName>
        <fullName evidence="3">Copper amine oxidase N-terminal domain-containing protein</fullName>
    </submittedName>
</protein>
<feature type="chain" id="PRO_5045603518" evidence="1">
    <location>
        <begin position="25"/>
        <end position="368"/>
    </location>
</feature>
<dbReference type="RefSeq" id="WP_267150670.1">
    <property type="nucleotide sequence ID" value="NZ_JAPMLT010000002.1"/>
</dbReference>
<reference evidence="3 4" key="1">
    <citation type="submission" date="2022-11" db="EMBL/GenBank/DDBJ databases">
        <title>Study of microbial diversity in lake waters.</title>
        <authorList>
            <person name="Zhang J."/>
        </authorList>
    </citation>
    <scope>NUCLEOTIDE SEQUENCE [LARGE SCALE GENOMIC DNA]</scope>
    <source>
        <strain evidence="3 4">DT12</strain>
    </source>
</reference>
<feature type="domain" description="Copper amine oxidase-like N-terminal" evidence="2">
    <location>
        <begin position="33"/>
        <end position="141"/>
    </location>
</feature>
<dbReference type="EMBL" id="JAPMLT010000002">
    <property type="protein sequence ID" value="MCX7569428.1"/>
    <property type="molecule type" value="Genomic_DNA"/>
</dbReference>
<keyword evidence="1" id="KW-0732">Signal</keyword>
<accession>A0ABT3WXM6</accession>
<dbReference type="InterPro" id="IPR036582">
    <property type="entry name" value="Mao_N_sf"/>
</dbReference>
<evidence type="ECO:0000313" key="3">
    <source>
        <dbReference type="EMBL" id="MCX7569428.1"/>
    </source>
</evidence>
<dbReference type="Pfam" id="PF07833">
    <property type="entry name" value="Cu_amine_oxidN1"/>
    <property type="match status" value="1"/>
</dbReference>
<dbReference type="SUPFAM" id="SSF55383">
    <property type="entry name" value="Copper amine oxidase, domain N"/>
    <property type="match status" value="1"/>
</dbReference>
<proteinExistence type="predicted"/>
<feature type="signal peptide" evidence="1">
    <location>
        <begin position="1"/>
        <end position="24"/>
    </location>
</feature>
<evidence type="ECO:0000259" key="2">
    <source>
        <dbReference type="Pfam" id="PF07833"/>
    </source>
</evidence>
<keyword evidence="4" id="KW-1185">Reference proteome</keyword>